<feature type="region of interest" description="Disordered" evidence="1">
    <location>
        <begin position="23"/>
        <end position="171"/>
    </location>
</feature>
<sequence>MKKGVSTSSSGKRKLFLRGHVSQFTTRPNPNHGIQVQGTPPGHVAPRARLNHAPGAQVPPLDEADAGARLLEAARAGAHKRNERDDEEHQQEREQEQRAEEAAVLVEPHGGHDPTPKSFHTVSASLPPQHAPPASLPRHLPSAVSEGAPSPSPRPPRPPLISRLAAAHAIR</sequence>
<name>A0A084R2U9_STAC4</name>
<dbReference type="Proteomes" id="UP000028524">
    <property type="component" value="Unassembled WGS sequence"/>
</dbReference>
<keyword evidence="3" id="KW-1185">Reference proteome</keyword>
<evidence type="ECO:0000313" key="3">
    <source>
        <dbReference type="Proteomes" id="UP000028524"/>
    </source>
</evidence>
<dbReference type="InParanoid" id="A0A084R2U9"/>
<feature type="compositionally biased region" description="Polar residues" evidence="1">
    <location>
        <begin position="23"/>
        <end position="38"/>
    </location>
</feature>
<accession>A0A084R2U9</accession>
<evidence type="ECO:0000256" key="1">
    <source>
        <dbReference type="SAM" id="MobiDB-lite"/>
    </source>
</evidence>
<organism evidence="2 3">
    <name type="scientific">Stachybotrys chlorohalonatus (strain IBT 40285)</name>
    <dbReference type="NCBI Taxonomy" id="1283841"/>
    <lineage>
        <taxon>Eukaryota</taxon>
        <taxon>Fungi</taxon>
        <taxon>Dikarya</taxon>
        <taxon>Ascomycota</taxon>
        <taxon>Pezizomycotina</taxon>
        <taxon>Sordariomycetes</taxon>
        <taxon>Hypocreomycetidae</taxon>
        <taxon>Hypocreales</taxon>
        <taxon>Stachybotryaceae</taxon>
        <taxon>Stachybotrys</taxon>
    </lineage>
</organism>
<reference evidence="2 3" key="1">
    <citation type="journal article" date="2014" name="BMC Genomics">
        <title>Comparative genome sequencing reveals chemotype-specific gene clusters in the toxigenic black mold Stachybotrys.</title>
        <authorList>
            <person name="Semeiks J."/>
            <person name="Borek D."/>
            <person name="Otwinowski Z."/>
            <person name="Grishin N.V."/>
        </authorList>
    </citation>
    <scope>NUCLEOTIDE SEQUENCE [LARGE SCALE GENOMIC DNA]</scope>
    <source>
        <strain evidence="2 3">IBT 40285</strain>
    </source>
</reference>
<proteinExistence type="predicted"/>
<dbReference type="HOGENOM" id="CLU_1563902_0_0_1"/>
<dbReference type="AlphaFoldDB" id="A0A084R2U9"/>
<feature type="compositionally biased region" description="Low complexity" evidence="1">
    <location>
        <begin position="67"/>
        <end position="76"/>
    </location>
</feature>
<dbReference type="EMBL" id="KL659196">
    <property type="protein sequence ID" value="KFA70534.1"/>
    <property type="molecule type" value="Genomic_DNA"/>
</dbReference>
<feature type="compositionally biased region" description="Pro residues" evidence="1">
    <location>
        <begin position="150"/>
        <end position="159"/>
    </location>
</feature>
<protein>
    <submittedName>
        <fullName evidence="2">Uncharacterized protein</fullName>
    </submittedName>
</protein>
<feature type="compositionally biased region" description="Basic and acidic residues" evidence="1">
    <location>
        <begin position="90"/>
        <end position="101"/>
    </location>
</feature>
<evidence type="ECO:0000313" key="2">
    <source>
        <dbReference type="EMBL" id="KFA70534.1"/>
    </source>
</evidence>
<gene>
    <name evidence="2" type="ORF">S40285_09857</name>
</gene>